<dbReference type="RefSeq" id="WP_093417286.1">
    <property type="nucleotide sequence ID" value="NZ_FOXA01000001.1"/>
</dbReference>
<gene>
    <name evidence="1" type="ORF">SAMN04488047_101542</name>
</gene>
<organism evidence="1 2">
    <name type="scientific">Tranquillimonas alkanivorans</name>
    <dbReference type="NCBI Taxonomy" id="441119"/>
    <lineage>
        <taxon>Bacteria</taxon>
        <taxon>Pseudomonadati</taxon>
        <taxon>Pseudomonadota</taxon>
        <taxon>Alphaproteobacteria</taxon>
        <taxon>Rhodobacterales</taxon>
        <taxon>Roseobacteraceae</taxon>
        <taxon>Tranquillimonas</taxon>
    </lineage>
</organism>
<evidence type="ECO:0008006" key="3">
    <source>
        <dbReference type="Google" id="ProtNLM"/>
    </source>
</evidence>
<dbReference type="AlphaFoldDB" id="A0A1I5LA32"/>
<evidence type="ECO:0000313" key="1">
    <source>
        <dbReference type="EMBL" id="SFO94022.1"/>
    </source>
</evidence>
<accession>A0A1I5LA32</accession>
<dbReference type="OrthoDB" id="7802556at2"/>
<dbReference type="Gene3D" id="3.40.50.300">
    <property type="entry name" value="P-loop containing nucleotide triphosphate hydrolases"/>
    <property type="match status" value="1"/>
</dbReference>
<protein>
    <recommendedName>
        <fullName evidence="3">LPS sulfotransferase NodH</fullName>
    </recommendedName>
</protein>
<dbReference type="InterPro" id="IPR027417">
    <property type="entry name" value="P-loop_NTPase"/>
</dbReference>
<dbReference type="Proteomes" id="UP000199356">
    <property type="component" value="Unassembled WGS sequence"/>
</dbReference>
<reference evidence="1 2" key="1">
    <citation type="submission" date="2016-10" db="EMBL/GenBank/DDBJ databases">
        <authorList>
            <person name="de Groot N.N."/>
        </authorList>
    </citation>
    <scope>NUCLEOTIDE SEQUENCE [LARGE SCALE GENOMIC DNA]</scope>
    <source>
        <strain evidence="1 2">DSM 19547</strain>
    </source>
</reference>
<keyword evidence="2" id="KW-1185">Reference proteome</keyword>
<dbReference type="SUPFAM" id="SSF52540">
    <property type="entry name" value="P-loop containing nucleoside triphosphate hydrolases"/>
    <property type="match status" value="1"/>
</dbReference>
<evidence type="ECO:0000313" key="2">
    <source>
        <dbReference type="Proteomes" id="UP000199356"/>
    </source>
</evidence>
<proteinExistence type="predicted"/>
<dbReference type="EMBL" id="FOXA01000001">
    <property type="protein sequence ID" value="SFO94022.1"/>
    <property type="molecule type" value="Genomic_DNA"/>
</dbReference>
<name>A0A1I5LA32_9RHOB</name>
<sequence>MNARFDYFVVFAEMRTGSNFLEANLGELPGLRMWGEAFNPQFMGQAGRDRMAGMTLAEREEDPLRLLSEMRARSEGMAGFRFFSEHDPRIMAHCLSDTRCGKVVLTRNPLDSFVSLQIARQTGQWRLGDMKQARRATVRFDPAPFTRHLERIADFQSRLTRALQTSGQTAFRLDYDDIQDVEVLNGIARFLGLDGRLSQLSDKTKVQNPAPLRDKVENYDEMAEMLRDLDPFALDRIPNYEPARGPAVRSYIAAGAAPLLYMPVPGGPEGRVERWLAELGGAPVRGMTQKDLRRWKRENAGHRTFTVLRHPTDRIHDVFCRRILTPGPDAFGVLRETLRTQYSVPIPEEGPGLEYDAAAHRAAFLGFLRFLKGNLGGQTGVKVQPDWATQTALVQGMAQFMLPDAILRETELAEELPALADRIGIKAPPLPPVAPVEPFTLDDIHDAEVEAAVRDVYQRDFMMFGFGARR</sequence>
<dbReference type="STRING" id="441119.SAMN04488047_101542"/>